<evidence type="ECO:0000256" key="3">
    <source>
        <dbReference type="ARBA" id="ARBA00022729"/>
    </source>
</evidence>
<dbReference type="PROSITE" id="PS50198">
    <property type="entry name" value="PPIC_PPIASE_2"/>
    <property type="match status" value="2"/>
</dbReference>
<evidence type="ECO:0000256" key="4">
    <source>
        <dbReference type="ARBA" id="ARBA00023110"/>
    </source>
</evidence>
<dbReference type="InterPro" id="IPR046357">
    <property type="entry name" value="PPIase_dom_sf"/>
</dbReference>
<gene>
    <name evidence="8" type="primary">prsA3</name>
    <name evidence="8" type="ORF">Pla163_30290</name>
</gene>
<comment type="catalytic activity">
    <reaction evidence="1">
        <text>[protein]-peptidylproline (omega=180) = [protein]-peptidylproline (omega=0)</text>
        <dbReference type="Rhea" id="RHEA:16237"/>
        <dbReference type="Rhea" id="RHEA-COMP:10747"/>
        <dbReference type="Rhea" id="RHEA-COMP:10748"/>
        <dbReference type="ChEBI" id="CHEBI:83833"/>
        <dbReference type="ChEBI" id="CHEBI:83834"/>
        <dbReference type="EC" id="5.2.1.8"/>
    </reaction>
</comment>
<dbReference type="SUPFAM" id="SSF54534">
    <property type="entry name" value="FKBP-like"/>
    <property type="match status" value="2"/>
</dbReference>
<dbReference type="PANTHER" id="PTHR47245:SF1">
    <property type="entry name" value="FOLDASE PROTEIN PRSA"/>
    <property type="match status" value="1"/>
</dbReference>
<keyword evidence="3" id="KW-0732">Signal</keyword>
<proteinExistence type="predicted"/>
<dbReference type="InterPro" id="IPR027304">
    <property type="entry name" value="Trigger_fact/SurA_dom_sf"/>
</dbReference>
<evidence type="ECO:0000256" key="1">
    <source>
        <dbReference type="ARBA" id="ARBA00000971"/>
    </source>
</evidence>
<dbReference type="EC" id="5.2.1.8" evidence="2"/>
<evidence type="ECO:0000256" key="5">
    <source>
        <dbReference type="ARBA" id="ARBA00023235"/>
    </source>
</evidence>
<feature type="domain" description="PpiC" evidence="7">
    <location>
        <begin position="195"/>
        <end position="290"/>
    </location>
</feature>
<protein>
    <recommendedName>
        <fullName evidence="2">peptidylprolyl isomerase</fullName>
        <ecNumber evidence="2">5.2.1.8</ecNumber>
    </recommendedName>
</protein>
<name>A0A518D322_9BACT</name>
<dbReference type="Proteomes" id="UP000319342">
    <property type="component" value="Chromosome"/>
</dbReference>
<organism evidence="8 9">
    <name type="scientific">Rohdeia mirabilis</name>
    <dbReference type="NCBI Taxonomy" id="2528008"/>
    <lineage>
        <taxon>Bacteria</taxon>
        <taxon>Pseudomonadati</taxon>
        <taxon>Planctomycetota</taxon>
        <taxon>Planctomycetia</taxon>
        <taxon>Planctomycetia incertae sedis</taxon>
        <taxon>Rohdeia</taxon>
    </lineage>
</organism>
<dbReference type="PANTHER" id="PTHR47245">
    <property type="entry name" value="PEPTIDYLPROLYL ISOMERASE"/>
    <property type="match status" value="1"/>
</dbReference>
<keyword evidence="5 6" id="KW-0413">Isomerase</keyword>
<evidence type="ECO:0000259" key="7">
    <source>
        <dbReference type="PROSITE" id="PS50198"/>
    </source>
</evidence>
<dbReference type="AlphaFoldDB" id="A0A518D322"/>
<dbReference type="RefSeq" id="WP_419185976.1">
    <property type="nucleotide sequence ID" value="NZ_CP036290.1"/>
</dbReference>
<reference evidence="8 9" key="1">
    <citation type="submission" date="2019-02" db="EMBL/GenBank/DDBJ databases">
        <title>Deep-cultivation of Planctomycetes and their phenomic and genomic characterization uncovers novel biology.</title>
        <authorList>
            <person name="Wiegand S."/>
            <person name="Jogler M."/>
            <person name="Boedeker C."/>
            <person name="Pinto D."/>
            <person name="Vollmers J."/>
            <person name="Rivas-Marin E."/>
            <person name="Kohn T."/>
            <person name="Peeters S.H."/>
            <person name="Heuer A."/>
            <person name="Rast P."/>
            <person name="Oberbeckmann S."/>
            <person name="Bunk B."/>
            <person name="Jeske O."/>
            <person name="Meyerdierks A."/>
            <person name="Storesund J.E."/>
            <person name="Kallscheuer N."/>
            <person name="Luecker S."/>
            <person name="Lage O.M."/>
            <person name="Pohl T."/>
            <person name="Merkel B.J."/>
            <person name="Hornburger P."/>
            <person name="Mueller R.-W."/>
            <person name="Bruemmer F."/>
            <person name="Labrenz M."/>
            <person name="Spormann A.M."/>
            <person name="Op den Camp H."/>
            <person name="Overmann J."/>
            <person name="Amann R."/>
            <person name="Jetten M.S.M."/>
            <person name="Mascher T."/>
            <person name="Medema M.H."/>
            <person name="Devos D.P."/>
            <person name="Kaster A.-K."/>
            <person name="Ovreas L."/>
            <person name="Rohde M."/>
            <person name="Galperin M.Y."/>
            <person name="Jogler C."/>
        </authorList>
    </citation>
    <scope>NUCLEOTIDE SEQUENCE [LARGE SCALE GENOMIC DNA]</scope>
    <source>
        <strain evidence="8 9">Pla163</strain>
    </source>
</reference>
<dbReference type="InterPro" id="IPR050245">
    <property type="entry name" value="PrsA_foldase"/>
</dbReference>
<dbReference type="EMBL" id="CP036290">
    <property type="protein sequence ID" value="QDU85883.1"/>
    <property type="molecule type" value="Genomic_DNA"/>
</dbReference>
<keyword evidence="4 6" id="KW-0697">Rotamase</keyword>
<sequence length="642" mass="71894">MLTPLVGLFLLPLVLHQDPATLADRDPLAVPVIRYQAPVHLDDGSTGAEETLLSWEDYAAWLLRQRGRARAVPFGVVVAVERLAARRGVEVSDEEVERILDEEIAHRIEHAFGGDESAWRAEVASLGRTVGGVRRERSTMLHLDLLAERILTLDWVVGPEEVKIEWERTFGPNGHSIEVRGLQLRIDPPTTEDRLTREEAKELREARRQELLAEARTLRAEALAGTPFETLVALRSDDEPSKESGGRMPGIVLRKAWPQGVVDELVTLTPGEITRPFESRGGIWLLQVVSTKTTPLADVAAQLERALVERGPGTERTNAFLESLERTSTIDFPLADVNADPVGMLTKGSIVVNGEPVPLLNFARWIMHVEGETYGPECAGRRCVEALATANGLSVDQDELDARIDRELVFTLELGFKGRKEDWLKRLAQIGSNEAGWRLDVGRELRIDILVEKLLSKDRVVTRDDARNLYLQRYGTEGEKIDARYVVFDLGIEPQRDDETPREWKQRLAEAARPLLPLFAELQERFDDGEDFGALARRYSQDPVSAKNGGRPLGGFDERSLPDDVRDALRRQPVGVLGEPLPIGSKAYMFEVTARVKVEFDEIVDDLVEEIESKPPDPIRVATFFNDLTSRARPTPLPGMWR</sequence>
<dbReference type="SUPFAM" id="SSF109998">
    <property type="entry name" value="Triger factor/SurA peptide-binding domain-like"/>
    <property type="match status" value="2"/>
</dbReference>
<accession>A0A518D322</accession>
<dbReference type="Pfam" id="PF00639">
    <property type="entry name" value="Rotamase"/>
    <property type="match status" value="2"/>
</dbReference>
<feature type="domain" description="PpiC" evidence="7">
    <location>
        <begin position="478"/>
        <end position="594"/>
    </location>
</feature>
<dbReference type="InterPro" id="IPR000297">
    <property type="entry name" value="PPIase_PpiC"/>
</dbReference>
<evidence type="ECO:0000313" key="9">
    <source>
        <dbReference type="Proteomes" id="UP000319342"/>
    </source>
</evidence>
<evidence type="ECO:0000256" key="6">
    <source>
        <dbReference type="PROSITE-ProRule" id="PRU00278"/>
    </source>
</evidence>
<dbReference type="GO" id="GO:0003755">
    <property type="term" value="F:peptidyl-prolyl cis-trans isomerase activity"/>
    <property type="evidence" value="ECO:0007669"/>
    <property type="project" value="UniProtKB-KW"/>
</dbReference>
<dbReference type="Gene3D" id="3.10.50.40">
    <property type="match status" value="2"/>
</dbReference>
<evidence type="ECO:0000313" key="8">
    <source>
        <dbReference type="EMBL" id="QDU85883.1"/>
    </source>
</evidence>
<keyword evidence="9" id="KW-1185">Reference proteome</keyword>
<evidence type="ECO:0000256" key="2">
    <source>
        <dbReference type="ARBA" id="ARBA00013194"/>
    </source>
</evidence>